<dbReference type="NCBIfam" id="NF006074">
    <property type="entry name" value="PRK08220.1"/>
    <property type="match status" value="1"/>
</dbReference>
<evidence type="ECO:0000256" key="2">
    <source>
        <dbReference type="ARBA" id="ARBA00023002"/>
    </source>
</evidence>
<dbReference type="PRINTS" id="PR01397">
    <property type="entry name" value="DHBDHDRGNASE"/>
</dbReference>
<dbReference type="PANTHER" id="PTHR24321">
    <property type="entry name" value="DEHYDROGENASES, SHORT CHAIN"/>
    <property type="match status" value="1"/>
</dbReference>
<dbReference type="PROSITE" id="PS00061">
    <property type="entry name" value="ADH_SHORT"/>
    <property type="match status" value="1"/>
</dbReference>
<dbReference type="InterPro" id="IPR020904">
    <property type="entry name" value="Sc_DH/Rdtase_CS"/>
</dbReference>
<comment type="caution">
    <text evidence="4">The sequence shown here is derived from an EMBL/GenBank/DDBJ whole genome shotgun (WGS) entry which is preliminary data.</text>
</comment>
<dbReference type="Proteomes" id="UP000690515">
    <property type="component" value="Unassembled WGS sequence"/>
</dbReference>
<dbReference type="PANTHER" id="PTHR24321:SF13">
    <property type="entry name" value="2,3-DIHYDRO-2,3-DIHYDROXYBENZOATE DEHYDROGENASE"/>
    <property type="match status" value="1"/>
</dbReference>
<dbReference type="InterPro" id="IPR002347">
    <property type="entry name" value="SDR_fam"/>
</dbReference>
<reference evidence="4 5" key="1">
    <citation type="submission" date="2021-04" db="EMBL/GenBank/DDBJ databases">
        <authorList>
            <person name="Pira H."/>
            <person name="Risdian C."/>
            <person name="Wink J."/>
        </authorList>
    </citation>
    <scope>NUCLEOTIDE SEQUENCE [LARGE SCALE GENOMIC DNA]</scope>
    <source>
        <strain evidence="4 5">WH53</strain>
    </source>
</reference>
<evidence type="ECO:0000313" key="5">
    <source>
        <dbReference type="Proteomes" id="UP000690515"/>
    </source>
</evidence>
<gene>
    <name evidence="4" type="ORF">KCG35_08655</name>
</gene>
<dbReference type="InterPro" id="IPR036291">
    <property type="entry name" value="NAD(P)-bd_dom_sf"/>
</dbReference>
<protein>
    <recommendedName>
        <fullName evidence="3">2,3-dihydro-2,3-dihydroxybenzoate dehydrogenase</fullName>
        <ecNumber evidence="3">1.3.1.28</ecNumber>
    </recommendedName>
</protein>
<dbReference type="GO" id="GO:0008667">
    <property type="term" value="F:2,3-dihydro-2,3-dihydroxybenzoate dehydrogenase activity"/>
    <property type="evidence" value="ECO:0007669"/>
    <property type="project" value="UniProtKB-EC"/>
</dbReference>
<name>A0ABS5ZAP2_9GAMM</name>
<comment type="similarity">
    <text evidence="1">Belongs to the short-chain dehydrogenases/reductases (SDR) family.</text>
</comment>
<dbReference type="InterPro" id="IPR003560">
    <property type="entry name" value="DHB_DH"/>
</dbReference>
<dbReference type="Gene3D" id="3.40.50.720">
    <property type="entry name" value="NAD(P)-binding Rossmann-like Domain"/>
    <property type="match status" value="1"/>
</dbReference>
<dbReference type="PRINTS" id="PR00080">
    <property type="entry name" value="SDRFAMILY"/>
</dbReference>
<evidence type="ECO:0000256" key="1">
    <source>
        <dbReference type="ARBA" id="ARBA00006484"/>
    </source>
</evidence>
<dbReference type="NCBIfam" id="TIGR04316">
    <property type="entry name" value="dhbA_paeA"/>
    <property type="match status" value="1"/>
</dbReference>
<dbReference type="RefSeq" id="WP_215819289.1">
    <property type="nucleotide sequence ID" value="NZ_JAGSOY010000015.1"/>
</dbReference>
<accession>A0ABS5ZAP2</accession>
<evidence type="ECO:0000256" key="3">
    <source>
        <dbReference type="NCBIfam" id="TIGR04316"/>
    </source>
</evidence>
<dbReference type="EMBL" id="JAGSOY010000015">
    <property type="protein sequence ID" value="MBU2711128.1"/>
    <property type="molecule type" value="Genomic_DNA"/>
</dbReference>
<dbReference type="SUPFAM" id="SSF51735">
    <property type="entry name" value="NAD(P)-binding Rossmann-fold domains"/>
    <property type="match status" value="1"/>
</dbReference>
<keyword evidence="2 4" id="KW-0560">Oxidoreductase</keyword>
<keyword evidence="5" id="KW-1185">Reference proteome</keyword>
<proteinExistence type="inferred from homology"/>
<sequence length="259" mass="27779">MNFSKDIIVVSGAANGIGLATVNHLLDKGAQVIALDNDKVALDVLSEKKWLNKINLSTYQVDVANSHEVEQVIQHIEDSIGAIDKLVCSSGILRMGALNTLSDEDWYKTFAVNTTGVFHLCRAVTLRMQQRKQGAVVAVSSNAASVPRANMGAYAASKAAVTSLIKCLGLELAADNIRCNIVSPGSTDTQMQRQLWTDDSGPQRVIEGDLANYRLGIPLQKIATVDDITQAILFLLSDHASHITMHDLRVDGGATLGAV</sequence>
<organism evidence="4 5">
    <name type="scientific">Zooshikella harenae</name>
    <dbReference type="NCBI Taxonomy" id="2827238"/>
    <lineage>
        <taxon>Bacteria</taxon>
        <taxon>Pseudomonadati</taxon>
        <taxon>Pseudomonadota</taxon>
        <taxon>Gammaproteobacteria</taxon>
        <taxon>Oceanospirillales</taxon>
        <taxon>Zooshikellaceae</taxon>
        <taxon>Zooshikella</taxon>
    </lineage>
</organism>
<evidence type="ECO:0000313" key="4">
    <source>
        <dbReference type="EMBL" id="MBU2711128.1"/>
    </source>
</evidence>
<dbReference type="Pfam" id="PF13561">
    <property type="entry name" value="adh_short_C2"/>
    <property type="match status" value="1"/>
</dbReference>
<dbReference type="EC" id="1.3.1.28" evidence="3"/>